<feature type="compositionally biased region" description="Polar residues" evidence="2">
    <location>
        <begin position="53"/>
        <end position="62"/>
    </location>
</feature>
<organism evidence="4 5">
    <name type="scientific">Eikenella exigua</name>
    <dbReference type="NCBI Taxonomy" id="2528037"/>
    <lineage>
        <taxon>Bacteria</taxon>
        <taxon>Pseudomonadati</taxon>
        <taxon>Pseudomonadota</taxon>
        <taxon>Betaproteobacteria</taxon>
        <taxon>Neisseriales</taxon>
        <taxon>Neisseriaceae</taxon>
        <taxon>Eikenella</taxon>
    </lineage>
</organism>
<feature type="region of interest" description="Disordered" evidence="2">
    <location>
        <begin position="1"/>
        <end position="62"/>
    </location>
</feature>
<keyword evidence="5" id="KW-1185">Reference proteome</keyword>
<comment type="similarity">
    <text evidence="1">Belongs to the glycosyl hydrolase 16 family.</text>
</comment>
<dbReference type="Proteomes" id="UP000326695">
    <property type="component" value="Chromosome"/>
</dbReference>
<dbReference type="InterPro" id="IPR013320">
    <property type="entry name" value="ConA-like_dom_sf"/>
</dbReference>
<evidence type="ECO:0000313" key="4">
    <source>
        <dbReference type="EMBL" id="QED91195.1"/>
    </source>
</evidence>
<dbReference type="PROSITE" id="PS51762">
    <property type="entry name" value="GH16_2"/>
    <property type="match status" value="1"/>
</dbReference>
<reference evidence="5" key="1">
    <citation type="journal article" date="2019" name="J. Anim. Genet.">
        <title>Description and whole genome sequencing of Eikenella exigua sp. nov., isolated from brain abscess and blood.</title>
        <authorList>
            <person name="Stormo K.A."/>
            <person name="Nygaard R.M."/>
            <person name="Bruvold T.S."/>
            <person name="Dimmen G."/>
            <person name="Lindemann P.C."/>
            <person name="Jordal S."/>
            <person name="Kommedal O."/>
        </authorList>
    </citation>
    <scope>NUCLEOTIDE SEQUENCE [LARGE SCALE GENOMIC DNA]</scope>
    <source>
        <strain evidence="5">PXX</strain>
    </source>
</reference>
<dbReference type="SUPFAM" id="SSF49899">
    <property type="entry name" value="Concanavalin A-like lectins/glucanases"/>
    <property type="match status" value="1"/>
</dbReference>
<dbReference type="GO" id="GO:0005975">
    <property type="term" value="P:carbohydrate metabolic process"/>
    <property type="evidence" value="ECO:0007669"/>
    <property type="project" value="InterPro"/>
</dbReference>
<name>A0AAX1F544_9NEIS</name>
<feature type="compositionally biased region" description="Pro residues" evidence="2">
    <location>
        <begin position="14"/>
        <end position="52"/>
    </location>
</feature>
<accession>A0AAX1F544</accession>
<dbReference type="Gene3D" id="2.60.120.200">
    <property type="match status" value="1"/>
</dbReference>
<dbReference type="GO" id="GO:0004553">
    <property type="term" value="F:hydrolase activity, hydrolyzing O-glycosyl compounds"/>
    <property type="evidence" value="ECO:0007669"/>
    <property type="project" value="InterPro"/>
</dbReference>
<feature type="region of interest" description="Disordered" evidence="2">
    <location>
        <begin position="125"/>
        <end position="145"/>
    </location>
</feature>
<dbReference type="EMBL" id="CP038018">
    <property type="protein sequence ID" value="QED91195.1"/>
    <property type="molecule type" value="Genomic_DNA"/>
</dbReference>
<feature type="compositionally biased region" description="Low complexity" evidence="2">
    <location>
        <begin position="1"/>
        <end position="13"/>
    </location>
</feature>
<feature type="compositionally biased region" description="Polar residues" evidence="2">
    <location>
        <begin position="125"/>
        <end position="135"/>
    </location>
</feature>
<evidence type="ECO:0000259" key="3">
    <source>
        <dbReference type="PROSITE" id="PS51762"/>
    </source>
</evidence>
<feature type="domain" description="GH16" evidence="3">
    <location>
        <begin position="72"/>
        <end position="376"/>
    </location>
</feature>
<dbReference type="AlphaFoldDB" id="A0AAX1F544"/>
<protein>
    <submittedName>
        <fullName evidence="4">Glycosyl hydrolase family protein</fullName>
    </submittedName>
</protein>
<sequence length="376" mass="43379">MKQQRQNQEQPQNQPQPQPPQPQPPQPQPPQPQPPQPQPPQPQPPQPQPQPPSNGCESATDASGQWRSLKCYEFKDNNVPNDWEAKTILNHLGSHLSYLPGNIGFVNNDFARITTRRHCVRNDSEALTDSNTRETPCQAGEKTKYSSGRLESKPIVDASKPFRAEIRALINWNGSRGMRTALWMRNSETLQNCGSNPAANDPYGELDILEWYSSARAYAWSSTHASCFYSHKRSSWRTRVFAHRLEQHINRQATPLDGEWHVWAIEFDGQKVRYYLDGKLIPVSHYTVDDNTTVDVIDRSRTDESGGYPSTMPDEDFAKLNVNRQMLDQIFRTKGPWYFILNDYAEWEDKLKPPRPTDNFRIQTTLIDYVRLYQKN</sequence>
<evidence type="ECO:0000256" key="1">
    <source>
        <dbReference type="ARBA" id="ARBA00006865"/>
    </source>
</evidence>
<gene>
    <name evidence="4" type="ORF">EZJ17_00060</name>
</gene>
<dbReference type="InterPro" id="IPR000757">
    <property type="entry name" value="Beta-glucanase-like"/>
</dbReference>
<dbReference type="KEGG" id="eex:EZJ17_00060"/>
<evidence type="ECO:0000313" key="5">
    <source>
        <dbReference type="Proteomes" id="UP000326695"/>
    </source>
</evidence>
<keyword evidence="4" id="KW-0378">Hydrolase</keyword>
<proteinExistence type="inferred from homology"/>
<evidence type="ECO:0000256" key="2">
    <source>
        <dbReference type="SAM" id="MobiDB-lite"/>
    </source>
</evidence>